<organism evidence="2 3">
    <name type="scientific">Allofournierella massiliensis</name>
    <dbReference type="NCBI Taxonomy" id="1650663"/>
    <lineage>
        <taxon>Bacteria</taxon>
        <taxon>Bacillati</taxon>
        <taxon>Bacillota</taxon>
        <taxon>Clostridia</taxon>
        <taxon>Eubacteriales</taxon>
        <taxon>Oscillospiraceae</taxon>
        <taxon>Allofournierella</taxon>
    </lineage>
</organism>
<dbReference type="GO" id="GO:0005840">
    <property type="term" value="C:ribosome"/>
    <property type="evidence" value="ECO:0007669"/>
    <property type="project" value="UniProtKB-KW"/>
</dbReference>
<dbReference type="Gene3D" id="3.40.630.30">
    <property type="match status" value="1"/>
</dbReference>
<keyword evidence="2" id="KW-0689">Ribosomal protein</keyword>
<dbReference type="InterPro" id="IPR016181">
    <property type="entry name" value="Acyl_CoA_acyltransferase"/>
</dbReference>
<dbReference type="CDD" id="cd04301">
    <property type="entry name" value="NAT_SF"/>
    <property type="match status" value="1"/>
</dbReference>
<accession>A0A4V2QC27</accession>
<evidence type="ECO:0000259" key="1">
    <source>
        <dbReference type="PROSITE" id="PS51186"/>
    </source>
</evidence>
<sequence>MYRYEPIEGPPLAELAECLNLAFSDYYLPVRLNESALAGICKASRVDEKLSFAAFQGEQMVGALLHSRGIYRGKTVLFDVAAGVIPEHRGKKVFTNLFSFAEQEARRQGVEACCLEVLQQNEKAIALYQKVGFSICREFVVLRVDDFCPTSSASQTVEFTNYEPFPFQREAGGYYPLPSYEHSDDVIRHNPELYGVAFVKREVAPAYCVYAKADRRIIQMGCQNIEDLEAILRNLLMRYGSVTVKNIDAGNGRFWNCSAGSASKRWQDNSKWKSGSFHKKYKKEPKQTLWLLL</sequence>
<dbReference type="STRING" id="1650663.GCA_001486665_00388"/>
<protein>
    <submittedName>
        <fullName evidence="2">Ribosomal protein S18 acetylase RimI-like enzyme</fullName>
    </submittedName>
</protein>
<reference evidence="2 3" key="1">
    <citation type="submission" date="2019-03" db="EMBL/GenBank/DDBJ databases">
        <title>Genomic Encyclopedia of Type Strains, Phase IV (KMG-IV): sequencing the most valuable type-strain genomes for metagenomic binning, comparative biology and taxonomic classification.</title>
        <authorList>
            <person name="Goeker M."/>
        </authorList>
    </citation>
    <scope>NUCLEOTIDE SEQUENCE [LARGE SCALE GENOMIC DNA]</scope>
    <source>
        <strain evidence="2 3">DSM 100451</strain>
    </source>
</reference>
<dbReference type="Pfam" id="PF00583">
    <property type="entry name" value="Acetyltransf_1"/>
    <property type="match status" value="1"/>
</dbReference>
<comment type="caution">
    <text evidence="2">The sequence shown here is derived from an EMBL/GenBank/DDBJ whole genome shotgun (WGS) entry which is preliminary data.</text>
</comment>
<feature type="domain" description="N-acetyltransferase" evidence="1">
    <location>
        <begin position="2"/>
        <end position="158"/>
    </location>
</feature>
<dbReference type="EMBL" id="SLUM01000007">
    <property type="protein sequence ID" value="TCL58677.1"/>
    <property type="molecule type" value="Genomic_DNA"/>
</dbReference>
<keyword evidence="2" id="KW-0687">Ribonucleoprotein</keyword>
<dbReference type="SUPFAM" id="SSF55729">
    <property type="entry name" value="Acyl-CoA N-acyltransferases (Nat)"/>
    <property type="match status" value="1"/>
</dbReference>
<dbReference type="OrthoDB" id="4228396at2"/>
<gene>
    <name evidence="2" type="ORF">EDD77_10731</name>
</gene>
<dbReference type="InterPro" id="IPR000182">
    <property type="entry name" value="GNAT_dom"/>
</dbReference>
<dbReference type="PROSITE" id="PS51186">
    <property type="entry name" value="GNAT"/>
    <property type="match status" value="1"/>
</dbReference>
<dbReference type="AlphaFoldDB" id="A0A4V2QC27"/>
<dbReference type="GO" id="GO:0016747">
    <property type="term" value="F:acyltransferase activity, transferring groups other than amino-acyl groups"/>
    <property type="evidence" value="ECO:0007669"/>
    <property type="project" value="InterPro"/>
</dbReference>
<evidence type="ECO:0000313" key="2">
    <source>
        <dbReference type="EMBL" id="TCL58677.1"/>
    </source>
</evidence>
<evidence type="ECO:0000313" key="3">
    <source>
        <dbReference type="Proteomes" id="UP000295184"/>
    </source>
</evidence>
<name>A0A4V2QC27_9FIRM</name>
<dbReference type="Proteomes" id="UP000295184">
    <property type="component" value="Unassembled WGS sequence"/>
</dbReference>
<proteinExistence type="predicted"/>
<dbReference type="RefSeq" id="WP_058962914.1">
    <property type="nucleotide sequence ID" value="NZ_CABKVM010000012.1"/>
</dbReference>